<protein>
    <submittedName>
        <fullName evidence="8">Putative flippase GtrA (Transmembrane translocase of bactoprenol-linked glucose)</fullName>
    </submittedName>
</protein>
<feature type="transmembrane region" description="Helical" evidence="6">
    <location>
        <begin position="83"/>
        <end position="102"/>
    </location>
</feature>
<comment type="subcellular location">
    <subcellularLocation>
        <location evidence="1">Membrane</location>
        <topology evidence="1">Multi-pass membrane protein</topology>
    </subcellularLocation>
</comment>
<evidence type="ECO:0000256" key="2">
    <source>
        <dbReference type="ARBA" id="ARBA00009399"/>
    </source>
</evidence>
<reference evidence="8 9" key="1">
    <citation type="submission" date="2016-09" db="EMBL/GenBank/DDBJ databases">
        <authorList>
            <person name="Capua I."/>
            <person name="De Benedictis P."/>
            <person name="Joannis T."/>
            <person name="Lombin L.H."/>
            <person name="Cattoli G."/>
        </authorList>
    </citation>
    <scope>NUCLEOTIDE SEQUENCE [LARGE SCALE GENOMIC DNA]</scope>
    <source>
        <strain evidence="8 9">A7P-90m</strain>
    </source>
</reference>
<keyword evidence="5 6" id="KW-0472">Membrane</keyword>
<dbReference type="OrthoDB" id="9812049at2"/>
<keyword evidence="9" id="KW-1185">Reference proteome</keyword>
<keyword evidence="4 6" id="KW-1133">Transmembrane helix</keyword>
<dbReference type="EMBL" id="FMYP01000117">
    <property type="protein sequence ID" value="SDD26307.1"/>
    <property type="molecule type" value="Genomic_DNA"/>
</dbReference>
<feature type="transmembrane region" description="Helical" evidence="6">
    <location>
        <begin position="114"/>
        <end position="133"/>
    </location>
</feature>
<dbReference type="PANTHER" id="PTHR38459:SF1">
    <property type="entry name" value="PROPHAGE BACTOPRENOL-LINKED GLUCOSE TRANSLOCASE HOMOLOG"/>
    <property type="match status" value="1"/>
</dbReference>
<feature type="transmembrane region" description="Helical" evidence="6">
    <location>
        <begin position="16"/>
        <end position="37"/>
    </location>
</feature>
<evidence type="ECO:0000256" key="5">
    <source>
        <dbReference type="ARBA" id="ARBA00023136"/>
    </source>
</evidence>
<dbReference type="AlphaFoldDB" id="A0A1G6TCZ5"/>
<gene>
    <name evidence="8" type="ORF">SAMN05216323_11179</name>
</gene>
<evidence type="ECO:0000256" key="4">
    <source>
        <dbReference type="ARBA" id="ARBA00022989"/>
    </source>
</evidence>
<evidence type="ECO:0000256" key="6">
    <source>
        <dbReference type="SAM" id="Phobius"/>
    </source>
</evidence>
<dbReference type="InterPro" id="IPR007267">
    <property type="entry name" value="GtrA_DPMS_TM"/>
</dbReference>
<evidence type="ECO:0000259" key="7">
    <source>
        <dbReference type="Pfam" id="PF04138"/>
    </source>
</evidence>
<proteinExistence type="inferred from homology"/>
<sequence length="134" mass="15171">MAMVYLNTYPDLFTKFIKFGLVGASGVLVDFGITYLLKEKAKVHQYIANAIGFTIAASTNYLFNRIYTFHSQNPNLLEEYGKFLAVSMVGLAINSLVIWILVSKLKWNFYFAKVFAIGAATIWNFFANLLVTFI</sequence>
<dbReference type="GO" id="GO:0000271">
    <property type="term" value="P:polysaccharide biosynthetic process"/>
    <property type="evidence" value="ECO:0007669"/>
    <property type="project" value="InterPro"/>
</dbReference>
<feature type="domain" description="GtrA/DPMS transmembrane" evidence="7">
    <location>
        <begin position="18"/>
        <end position="133"/>
    </location>
</feature>
<organism evidence="8 9">
    <name type="scientific">Williamwhitmania taraxaci</name>
    <dbReference type="NCBI Taxonomy" id="1640674"/>
    <lineage>
        <taxon>Bacteria</taxon>
        <taxon>Pseudomonadati</taxon>
        <taxon>Bacteroidota</taxon>
        <taxon>Bacteroidia</taxon>
        <taxon>Bacteroidales</taxon>
        <taxon>Williamwhitmaniaceae</taxon>
        <taxon>Williamwhitmania</taxon>
    </lineage>
</organism>
<comment type="similarity">
    <text evidence="2">Belongs to the GtrA family.</text>
</comment>
<dbReference type="Proteomes" id="UP000199452">
    <property type="component" value="Unassembled WGS sequence"/>
</dbReference>
<evidence type="ECO:0000313" key="8">
    <source>
        <dbReference type="EMBL" id="SDD26307.1"/>
    </source>
</evidence>
<dbReference type="GO" id="GO:0005886">
    <property type="term" value="C:plasma membrane"/>
    <property type="evidence" value="ECO:0007669"/>
    <property type="project" value="TreeGrafter"/>
</dbReference>
<dbReference type="Pfam" id="PF04138">
    <property type="entry name" value="GtrA_DPMS_TM"/>
    <property type="match status" value="1"/>
</dbReference>
<evidence type="ECO:0000313" key="9">
    <source>
        <dbReference type="Proteomes" id="UP000199452"/>
    </source>
</evidence>
<dbReference type="PANTHER" id="PTHR38459">
    <property type="entry name" value="PROPHAGE BACTOPRENOL-LINKED GLUCOSE TRANSLOCASE HOMOLOG"/>
    <property type="match status" value="1"/>
</dbReference>
<accession>A0A1G6TCZ5</accession>
<dbReference type="STRING" id="1640674.SAMN05216323_11179"/>
<dbReference type="InterPro" id="IPR051401">
    <property type="entry name" value="GtrA_CellWall_Glycosyl"/>
</dbReference>
<evidence type="ECO:0000256" key="3">
    <source>
        <dbReference type="ARBA" id="ARBA00022692"/>
    </source>
</evidence>
<feature type="transmembrane region" description="Helical" evidence="6">
    <location>
        <begin position="46"/>
        <end position="63"/>
    </location>
</feature>
<name>A0A1G6TCZ5_9BACT</name>
<keyword evidence="3 6" id="KW-0812">Transmembrane</keyword>
<evidence type="ECO:0000256" key="1">
    <source>
        <dbReference type="ARBA" id="ARBA00004141"/>
    </source>
</evidence>